<keyword evidence="2" id="KW-1185">Reference proteome</keyword>
<accession>A0A1N7JV78</accession>
<dbReference type="InterPro" id="IPR053855">
    <property type="entry name" value="DUF6931"/>
</dbReference>
<dbReference type="STRING" id="453582.SAMN05421580_102127"/>
<protein>
    <submittedName>
        <fullName evidence="1">Uncharacterized protein</fullName>
    </submittedName>
</protein>
<name>A0A1N7JV78_9RHOB</name>
<evidence type="ECO:0000313" key="1">
    <source>
        <dbReference type="EMBL" id="SIS53181.1"/>
    </source>
</evidence>
<sequence length="239" mass="26236">MPPTKHKAHDGLGGHVLAFLKLPCHQHPNSFMSETLPGLPATQTSAPVDSVDPDKTHPPATMLRYGSPEALFLAIPQISEMVQARPREGEEMAAFLSRLRSSTTPEEAVTFTAFAVVPQLAVWWAYECLRLLPEQIESRDRPLLEAIAGWTAEPTQDRRFALMREALFAPFRSPTVMLALAVGWSGGPLAPNDPMPVPLHRAPRSINAAVLSCLARADLSRRSVLLARFITMAEALYRG</sequence>
<dbReference type="Pfam" id="PF22011">
    <property type="entry name" value="DUF6931"/>
    <property type="match status" value="1"/>
</dbReference>
<dbReference type="EMBL" id="FTOG01000002">
    <property type="protein sequence ID" value="SIS53181.1"/>
    <property type="molecule type" value="Genomic_DNA"/>
</dbReference>
<dbReference type="Proteomes" id="UP000186221">
    <property type="component" value="Unassembled WGS sequence"/>
</dbReference>
<reference evidence="2" key="1">
    <citation type="submission" date="2017-01" db="EMBL/GenBank/DDBJ databases">
        <authorList>
            <person name="Varghese N."/>
            <person name="Submissions S."/>
        </authorList>
    </citation>
    <scope>NUCLEOTIDE SEQUENCE [LARGE SCALE GENOMIC DNA]</scope>
    <source>
        <strain evidence="2">DSM 19945</strain>
    </source>
</reference>
<organism evidence="1 2">
    <name type="scientific">Rhodobacter aestuarii</name>
    <dbReference type="NCBI Taxonomy" id="453582"/>
    <lineage>
        <taxon>Bacteria</taxon>
        <taxon>Pseudomonadati</taxon>
        <taxon>Pseudomonadota</taxon>
        <taxon>Alphaproteobacteria</taxon>
        <taxon>Rhodobacterales</taxon>
        <taxon>Rhodobacter group</taxon>
        <taxon>Rhodobacter</taxon>
    </lineage>
</organism>
<evidence type="ECO:0000313" key="2">
    <source>
        <dbReference type="Proteomes" id="UP000186221"/>
    </source>
</evidence>
<proteinExistence type="predicted"/>
<dbReference type="AlphaFoldDB" id="A0A1N7JV78"/>
<gene>
    <name evidence="1" type="ORF">SAMN05421580_102127</name>
</gene>